<protein>
    <submittedName>
        <fullName evidence="2">Uncharacterized protein</fullName>
    </submittedName>
</protein>
<evidence type="ECO:0000256" key="1">
    <source>
        <dbReference type="SAM" id="MobiDB-lite"/>
    </source>
</evidence>
<organism evidence="2 3">
    <name type="scientific">Apiotrichum porosum</name>
    <dbReference type="NCBI Taxonomy" id="105984"/>
    <lineage>
        <taxon>Eukaryota</taxon>
        <taxon>Fungi</taxon>
        <taxon>Dikarya</taxon>
        <taxon>Basidiomycota</taxon>
        <taxon>Agaricomycotina</taxon>
        <taxon>Tremellomycetes</taxon>
        <taxon>Trichosporonales</taxon>
        <taxon>Trichosporonaceae</taxon>
        <taxon>Apiotrichum</taxon>
    </lineage>
</organism>
<dbReference type="RefSeq" id="XP_028474195.1">
    <property type="nucleotide sequence ID" value="XM_028617732.1"/>
</dbReference>
<proteinExistence type="predicted"/>
<evidence type="ECO:0000313" key="3">
    <source>
        <dbReference type="Proteomes" id="UP000279236"/>
    </source>
</evidence>
<comment type="caution">
    <text evidence="2">The sequence shown here is derived from an EMBL/GenBank/DDBJ whole genome shotgun (WGS) entry which is preliminary data.</text>
</comment>
<dbReference type="Proteomes" id="UP000279236">
    <property type="component" value="Unassembled WGS sequence"/>
</dbReference>
<feature type="region of interest" description="Disordered" evidence="1">
    <location>
        <begin position="1"/>
        <end position="21"/>
    </location>
</feature>
<name>A0A427XJP5_9TREE</name>
<accession>A0A427XJP5</accession>
<keyword evidence="3" id="KW-1185">Reference proteome</keyword>
<evidence type="ECO:0000313" key="2">
    <source>
        <dbReference type="EMBL" id="RSH79048.1"/>
    </source>
</evidence>
<reference evidence="2 3" key="1">
    <citation type="submission" date="2018-11" db="EMBL/GenBank/DDBJ databases">
        <title>Genome sequence of Apiotrichum porosum DSM 27194.</title>
        <authorList>
            <person name="Aliyu H."/>
            <person name="Gorte O."/>
            <person name="Ochsenreither K."/>
        </authorList>
    </citation>
    <scope>NUCLEOTIDE SEQUENCE [LARGE SCALE GENOMIC DNA]</scope>
    <source>
        <strain evidence="2 3">DSM 27194</strain>
    </source>
</reference>
<sequence>MNPPPAAGSSTAAPPTLPPDITTDAEYFHDLHAGPFRRPFLWMSTLSKEDKCQLYDDVRALLANDDLDGSVQKLLHAAGPGATYLDLGSADEVNSGVNRPLVTHLHTFKVLEDVYNHHRRPPSDPLHLPRLPLTLNYFSADEHQHRFSRLVDLYIVHNNGLLFNPARFVMSLYEVKHGKPDFYAYYPAGNGGTFYDGMHLPDGVRASRSSMQRAVFDAMRSKGLPLPDLPTGVPSGVKDMLYRGPGGVKDLAVVDDDTRKEVESFIKRKNAEGHSGTILHVSLAFEYGVRANTINSGGRQLVTSRQNAQGKRNGLYGTQLSTAITELRQRFENDNIHKNLALDKRFNFSQYDLDEMLQVNLDKYGIIEGPIREHMIAHALAKGCVHEGYERSIAKMAQTGLVTGVWAIDPLELDDNNPFVCAYHWKATTFLIHPECLGLDKVVATALLKKKNKDFLFNVVKGGAEAIAKGEVYCIDSRRNYLVDCATCGQPCAGNNTQSSSRDLNKHGYVDSDQEPCCRSCFTNTYNGLDVSPTRFQEMYPSTGADILDRDLLDATSKSLFDVIAANRGDMDTIETAFLNASVSLCHSVAPRPISVSIARHVLHRHVTTNMAPYARARAFIERYMSA</sequence>
<dbReference type="GeneID" id="39586520"/>
<dbReference type="EMBL" id="RSCE01000011">
    <property type="protein sequence ID" value="RSH79048.1"/>
    <property type="molecule type" value="Genomic_DNA"/>
</dbReference>
<dbReference type="AlphaFoldDB" id="A0A427XJP5"/>
<gene>
    <name evidence="2" type="ORF">EHS24_001977</name>
</gene>